<evidence type="ECO:0000313" key="3">
    <source>
        <dbReference type="EMBL" id="TDO24959.1"/>
    </source>
</evidence>
<reference evidence="3 4" key="1">
    <citation type="submission" date="2019-03" db="EMBL/GenBank/DDBJ databases">
        <title>Genomic Encyclopedia of Archaeal and Bacterial Type Strains, Phase II (KMG-II): from individual species to whole genera.</title>
        <authorList>
            <person name="Goeker M."/>
        </authorList>
    </citation>
    <scope>NUCLEOTIDE SEQUENCE [LARGE SCALE GENOMIC DNA]</scope>
    <source>
        <strain evidence="3 4">DSM 19034</strain>
    </source>
</reference>
<evidence type="ECO:0000313" key="4">
    <source>
        <dbReference type="Proteomes" id="UP000295499"/>
    </source>
</evidence>
<dbReference type="EMBL" id="SNWM01000001">
    <property type="protein sequence ID" value="TDO24959.1"/>
    <property type="molecule type" value="Genomic_DNA"/>
</dbReference>
<evidence type="ECO:0000256" key="1">
    <source>
        <dbReference type="ARBA" id="ARBA00023125"/>
    </source>
</evidence>
<dbReference type="OrthoDB" id="959646at2"/>
<dbReference type="RefSeq" id="WP_133553390.1">
    <property type="nucleotide sequence ID" value="NZ_SNWM01000001.1"/>
</dbReference>
<dbReference type="Pfam" id="PF01381">
    <property type="entry name" value="HTH_3"/>
    <property type="match status" value="1"/>
</dbReference>
<dbReference type="AlphaFoldDB" id="A0A4R6IRD2"/>
<dbReference type="Proteomes" id="UP000295499">
    <property type="component" value="Unassembled WGS sequence"/>
</dbReference>
<proteinExistence type="predicted"/>
<dbReference type="Gene3D" id="1.10.260.40">
    <property type="entry name" value="lambda repressor-like DNA-binding domains"/>
    <property type="match status" value="1"/>
</dbReference>
<evidence type="ECO:0000259" key="2">
    <source>
        <dbReference type="PROSITE" id="PS50943"/>
    </source>
</evidence>
<keyword evidence="4" id="KW-1185">Reference proteome</keyword>
<comment type="caution">
    <text evidence="3">The sequence shown here is derived from an EMBL/GenBank/DDBJ whole genome shotgun (WGS) entry which is preliminary data.</text>
</comment>
<dbReference type="SUPFAM" id="SSF47413">
    <property type="entry name" value="lambda repressor-like DNA-binding domains"/>
    <property type="match status" value="1"/>
</dbReference>
<dbReference type="GO" id="GO:0003677">
    <property type="term" value="F:DNA binding"/>
    <property type="evidence" value="ECO:0007669"/>
    <property type="project" value="UniProtKB-KW"/>
</dbReference>
<dbReference type="CDD" id="cd00093">
    <property type="entry name" value="HTH_XRE"/>
    <property type="match status" value="1"/>
</dbReference>
<dbReference type="InterPro" id="IPR001387">
    <property type="entry name" value="Cro/C1-type_HTH"/>
</dbReference>
<keyword evidence="1 3" id="KW-0238">DNA-binding</keyword>
<organism evidence="3 4">
    <name type="scientific">Pedobacter duraquae</name>
    <dbReference type="NCBI Taxonomy" id="425511"/>
    <lineage>
        <taxon>Bacteria</taxon>
        <taxon>Pseudomonadati</taxon>
        <taxon>Bacteroidota</taxon>
        <taxon>Sphingobacteriia</taxon>
        <taxon>Sphingobacteriales</taxon>
        <taxon>Sphingobacteriaceae</taxon>
        <taxon>Pedobacter</taxon>
    </lineage>
</organism>
<protein>
    <submittedName>
        <fullName evidence="3">DNA-binding XRE family transcriptional regulator</fullName>
    </submittedName>
</protein>
<accession>A0A4R6IRD2</accession>
<dbReference type="InterPro" id="IPR010982">
    <property type="entry name" value="Lambda_DNA-bd_dom_sf"/>
</dbReference>
<dbReference type="PANTHER" id="PTHR46558">
    <property type="entry name" value="TRACRIPTIONAL REGULATORY PROTEIN-RELATED-RELATED"/>
    <property type="match status" value="1"/>
</dbReference>
<feature type="domain" description="HTH cro/C1-type" evidence="2">
    <location>
        <begin position="7"/>
        <end position="61"/>
    </location>
</feature>
<dbReference type="SMART" id="SM00530">
    <property type="entry name" value="HTH_XRE"/>
    <property type="match status" value="1"/>
</dbReference>
<dbReference type="PROSITE" id="PS50943">
    <property type="entry name" value="HTH_CROC1"/>
    <property type="match status" value="1"/>
</dbReference>
<sequence length="99" mass="11084">MKIGHVLKHLRLIKGATQDETAAMLNITRTSYSKWENDKVDLTISQATKVAAAYGLKLSFLVSIFETGFIIAPDVLANYIHASKFHDPLRFQRKSPGTH</sequence>
<dbReference type="PANTHER" id="PTHR46558:SF11">
    <property type="entry name" value="HTH-TYPE TRANSCRIPTIONAL REGULATOR XRE"/>
    <property type="match status" value="1"/>
</dbReference>
<gene>
    <name evidence="3" type="ORF">CLV32_1254</name>
</gene>
<name>A0A4R6IRD2_9SPHI</name>